<comment type="caution">
    <text evidence="1">The sequence shown here is derived from an EMBL/GenBank/DDBJ whole genome shotgun (WGS) entry which is preliminary data.</text>
</comment>
<accession>A0A3M2M6R0</accession>
<name>A0A3M2M6R0_9ACTN</name>
<dbReference type="InterPro" id="IPR027405">
    <property type="entry name" value="YidB-like"/>
</dbReference>
<organism evidence="1 2">
    <name type="scientific">Actinomadura harenae</name>
    <dbReference type="NCBI Taxonomy" id="2483351"/>
    <lineage>
        <taxon>Bacteria</taxon>
        <taxon>Bacillati</taxon>
        <taxon>Actinomycetota</taxon>
        <taxon>Actinomycetes</taxon>
        <taxon>Streptosporangiales</taxon>
        <taxon>Thermomonosporaceae</taxon>
        <taxon>Actinomadura</taxon>
    </lineage>
</organism>
<dbReference type="AlphaFoldDB" id="A0A3M2M6R0"/>
<gene>
    <name evidence="1" type="ORF">EBO15_09815</name>
</gene>
<evidence type="ECO:0000313" key="2">
    <source>
        <dbReference type="Proteomes" id="UP000282674"/>
    </source>
</evidence>
<dbReference type="Gene3D" id="1.10.10.690">
    <property type="entry name" value="YidB-like"/>
    <property type="match status" value="1"/>
</dbReference>
<protein>
    <submittedName>
        <fullName evidence="1">Uncharacterized protein</fullName>
    </submittedName>
</protein>
<dbReference type="Pfam" id="PF20159">
    <property type="entry name" value="YidB"/>
    <property type="match status" value="1"/>
</dbReference>
<dbReference type="SUPFAM" id="SSF140804">
    <property type="entry name" value="YidB-like"/>
    <property type="match status" value="1"/>
</dbReference>
<dbReference type="InterPro" id="IPR045372">
    <property type="entry name" value="YidB"/>
</dbReference>
<dbReference type="EMBL" id="RFFG01000013">
    <property type="protein sequence ID" value="RMI45494.1"/>
    <property type="molecule type" value="Genomic_DNA"/>
</dbReference>
<dbReference type="Proteomes" id="UP000282674">
    <property type="component" value="Unassembled WGS sequence"/>
</dbReference>
<evidence type="ECO:0000313" key="1">
    <source>
        <dbReference type="EMBL" id="RMI45494.1"/>
    </source>
</evidence>
<proteinExistence type="predicted"/>
<keyword evidence="2" id="KW-1185">Reference proteome</keyword>
<reference evidence="1 2" key="1">
    <citation type="submission" date="2018-10" db="EMBL/GenBank/DDBJ databases">
        <title>Isolation from soil.</title>
        <authorList>
            <person name="Hu J."/>
        </authorList>
    </citation>
    <scope>NUCLEOTIDE SEQUENCE [LARGE SCALE GENOMIC DNA]</scope>
    <source>
        <strain evidence="1 2">NEAU-Ht49</strain>
    </source>
</reference>
<sequence length="128" mass="13295">MRIMGESGFSQINEAPAAEPVALTLPQVASWIGPGANEPVTAAEIADALGEEDLGRVAVALGKDPAEAAAYLADRLPQATEAATPDGPVSRSARRDALGPDTLLVLFDEIPDQIVIREPEQGIHFGLG</sequence>